<keyword evidence="1" id="KW-0472">Membrane</keyword>
<comment type="caution">
    <text evidence="2">The sequence shown here is derived from an EMBL/GenBank/DDBJ whole genome shotgun (WGS) entry which is preliminary data.</text>
</comment>
<dbReference type="KEGG" id="moo:BWL13_00273"/>
<dbReference type="Proteomes" id="UP000024001">
    <property type="component" value="Unassembled WGS sequence"/>
</dbReference>
<dbReference type="eggNOG" id="ENOG5033HJ8">
    <property type="taxonomic scope" value="Bacteria"/>
</dbReference>
<sequence>MQNAAACGRAQAHYDGGMGEIWGAIVWGLIPTIVVAGLFAFVIRSILRMDRTERKLYAQVEAEERLKRGLPPRDETAGRSAHR</sequence>
<accession>A0A031FXR2</accession>
<keyword evidence="1" id="KW-1133">Transmembrane helix</keyword>
<keyword evidence="1" id="KW-0812">Transmembrane</keyword>
<evidence type="ECO:0000313" key="2">
    <source>
        <dbReference type="EMBL" id="EZP28425.1"/>
    </source>
</evidence>
<feature type="transmembrane region" description="Helical" evidence="1">
    <location>
        <begin position="24"/>
        <end position="47"/>
    </location>
</feature>
<keyword evidence="3" id="KW-1185">Reference proteome</keyword>
<organism evidence="2 3">
    <name type="scientific">Microbacterium oleivorans</name>
    <dbReference type="NCBI Taxonomy" id="273677"/>
    <lineage>
        <taxon>Bacteria</taxon>
        <taxon>Bacillati</taxon>
        <taxon>Actinomycetota</taxon>
        <taxon>Actinomycetes</taxon>
        <taxon>Micrococcales</taxon>
        <taxon>Microbacteriaceae</taxon>
        <taxon>Microbacterium</taxon>
    </lineage>
</organism>
<gene>
    <name evidence="2" type="ORF">BW34_01406</name>
</gene>
<name>A0A031FXR2_9MICO</name>
<proteinExistence type="predicted"/>
<dbReference type="AlphaFoldDB" id="A0A031FXR2"/>
<evidence type="ECO:0000313" key="3">
    <source>
        <dbReference type="Proteomes" id="UP000024001"/>
    </source>
</evidence>
<protein>
    <submittedName>
        <fullName evidence="2">Putative membrane protein</fullName>
    </submittedName>
</protein>
<reference evidence="2 3" key="1">
    <citation type="submission" date="2014-03" db="EMBL/GenBank/DDBJ databases">
        <title>Draft Genome Sequences of 13 Willow Endophytes.</title>
        <authorList>
            <person name="Gan H.Y."/>
            <person name="Gan H.M."/>
            <person name="Savka M.A."/>
            <person name="Hudson A.O."/>
        </authorList>
    </citation>
    <scope>NUCLEOTIDE SEQUENCE [LARGE SCALE GENOMIC DNA]</scope>
    <source>
        <strain evidence="2 3">RIT293</strain>
    </source>
</reference>
<dbReference type="EMBL" id="JFYO01000004">
    <property type="protein sequence ID" value="EZP28425.1"/>
    <property type="molecule type" value="Genomic_DNA"/>
</dbReference>
<dbReference type="PATRIC" id="fig|273677.3.peg.1388"/>
<evidence type="ECO:0000256" key="1">
    <source>
        <dbReference type="SAM" id="Phobius"/>
    </source>
</evidence>